<feature type="transmembrane region" description="Helical" evidence="1">
    <location>
        <begin position="1494"/>
        <end position="1517"/>
    </location>
</feature>
<reference evidence="2 3" key="1">
    <citation type="submission" date="2020-03" db="EMBL/GenBank/DDBJ databases">
        <title>Draft Genome Sequence of Cudoniella acicularis.</title>
        <authorList>
            <person name="Buettner E."/>
            <person name="Kellner H."/>
        </authorList>
    </citation>
    <scope>NUCLEOTIDE SEQUENCE [LARGE SCALE GENOMIC DNA]</scope>
    <source>
        <strain evidence="2 3">DSM 108380</strain>
    </source>
</reference>
<accession>A0A8H4VZ86</accession>
<keyword evidence="1" id="KW-0472">Membrane</keyword>
<evidence type="ECO:0000256" key="1">
    <source>
        <dbReference type="SAM" id="Phobius"/>
    </source>
</evidence>
<sequence>MSRIQDVAHRLTPQDKETFNTIVERCLKQVHQLGGILQKLTISKDDSAFRKGFKVAIGMAEESRIQRIATALKDNVQILTCLNTAPAEKEKPAADERRTSEAPPLYGDSTGVFSVPFIRDSHFVGRDNILLSITEAFGNQNRVAVAGIGGVGKSQVAIEYCYQFKEANPDAHVFWVYGGNIPRFYQGYKRIAQTLALPSWDDPETSILDLVSSWFATTSTTFLMVLDNADNIMHYWPGKYKLADSAVDPATDLSAYLPESKKDHLLLITTRDTRVAGRLAKEGRPIALQNMSKEEATQLFLSKVDGDPHEYDQEHIDGLLNELDYLPLAISQAAAFIEENGISISEYLEALGGDDAEEFLHEELNDSRRDEQSINSVFRTWKMSFDLISQQKARAAELLCLLAMLDRQSIPRSLLKVPEVVTSLGTLQAFNLITARVGSQSFGMHRLVQRFVQLSVKRSGIAQKWKDQALACVSKAYPTEIGVAEWPLCDTLAPHVQIVSRYEYTSTAARLDLAHLLCWAADFDIERGMCEQALRCAHQSLIIFRELVPEMDERLAAATWLYGRLQYYEAKSEDDINAAAETLKRALQISKHPSLNYAESAFELAHLYYDHRNETESLKMGKASFECWKAMEGLSSMRTLDNMEDYAVELAMFGRKEEAIAYWQKIIDLCPGSDASENTKNIYTYRSMASIAEFQGDASMAEIFYTKLITLGEAIYNPEHVHVLEYRICHAEQVMRQGRLKEAIQLGQAILATCKNSSGWQIIASCFQLIAECNRVQCNFNEAEVYHLKLLELLTNMLGRGHQETVDALEACATCFMSNSQPQKAEPLYKEIVNWREAYLDPVHADTIRVLEWYGICLAHQARDTEAEAKFLEIISRQAEVSPHVLENLCASLWNQGKWGALESRCRQALEIEGYDHASAQSGLIVALEQQGKMEEALELRTKFLSYTVIYTPFQLLIFIFAVPRQQLIINGWSAPPLVAAQRLKILCSQIIVVPSKMAGEPNSEIEMLVSHSGANESHKALGTGTYKKGNSEYLSGDVWLWEITGCVVGIVGVVLIYVTLYHYDGKERPQLPFNTTLSPLLSVLATIISTAVSVPLSSGISQIIWLKLRRGSRPLTDIELFQNASKGIVGGLGLIIRGRGGYREFLGVVACLLVFAIGPCTQAALNYKELSGKASIQRCFDGEPWVTVYTALHGALVLDDWNHTSAQDQFLQELNKDCTTGDCDWPTPVSTLAFCSECANITSSISKSCVGNVSDVYGDPCTFSLPNGLSIQNNETSVTWLNTTSILNFNESKEAGRTNAFTINYQNWDDSYIAFLAILGYTTGFSVQGSDYVVRRNPQDPEAVECIVYWCVQGYNTTIKNSTLSQNLTTSWHQGTKPTNYSADNQLVFSPPESEWSSLGLTKPTNFTASSEITNSFGVWITAAFSGSITEPVNNEAPDYILVSFWDVEIDTFPQLLTYAFSSMTNSLRAQCPTNTSAIGIANNVKSVVDVRWAWLAQLAATVVLASVFLALVIWGSGREGVDAWKGSTLALLFHGRNIGGVAEMKERGKRVHASLVPGDEGNRLDFKI</sequence>
<evidence type="ECO:0000313" key="3">
    <source>
        <dbReference type="Proteomes" id="UP000566819"/>
    </source>
</evidence>
<comment type="caution">
    <text evidence="2">The sequence shown here is derived from an EMBL/GenBank/DDBJ whole genome shotgun (WGS) entry which is preliminary data.</text>
</comment>
<protein>
    <submittedName>
        <fullName evidence="2">Uncharacterized protein</fullName>
    </submittedName>
</protein>
<dbReference type="InterPro" id="IPR027417">
    <property type="entry name" value="P-loop_NTPase"/>
</dbReference>
<dbReference type="Gene3D" id="3.40.50.300">
    <property type="entry name" value="P-loop containing nucleotide triphosphate hydrolases"/>
    <property type="match status" value="1"/>
</dbReference>
<keyword evidence="1" id="KW-1133">Transmembrane helix</keyword>
<feature type="transmembrane region" description="Helical" evidence="1">
    <location>
        <begin position="1039"/>
        <end position="1061"/>
    </location>
</feature>
<dbReference type="SUPFAM" id="SSF52540">
    <property type="entry name" value="P-loop containing nucleoside triphosphate hydrolases"/>
    <property type="match status" value="1"/>
</dbReference>
<gene>
    <name evidence="2" type="ORF">G7Y89_g10407</name>
</gene>
<evidence type="ECO:0000313" key="2">
    <source>
        <dbReference type="EMBL" id="KAF4627747.1"/>
    </source>
</evidence>
<feature type="transmembrane region" description="Helical" evidence="1">
    <location>
        <begin position="1146"/>
        <end position="1166"/>
    </location>
</feature>
<name>A0A8H4VZ86_9HELO</name>
<dbReference type="PANTHER" id="PTHR35394">
    <property type="entry name" value="DUF3176 DOMAIN-CONTAINING PROTEIN"/>
    <property type="match status" value="1"/>
</dbReference>
<organism evidence="2 3">
    <name type="scientific">Cudoniella acicularis</name>
    <dbReference type="NCBI Taxonomy" id="354080"/>
    <lineage>
        <taxon>Eukaryota</taxon>
        <taxon>Fungi</taxon>
        <taxon>Dikarya</taxon>
        <taxon>Ascomycota</taxon>
        <taxon>Pezizomycotina</taxon>
        <taxon>Leotiomycetes</taxon>
        <taxon>Helotiales</taxon>
        <taxon>Tricladiaceae</taxon>
        <taxon>Cudoniella</taxon>
    </lineage>
</organism>
<dbReference type="InterPro" id="IPR021514">
    <property type="entry name" value="DUF3176"/>
</dbReference>
<dbReference type="InterPro" id="IPR011990">
    <property type="entry name" value="TPR-like_helical_dom_sf"/>
</dbReference>
<keyword evidence="3" id="KW-1185">Reference proteome</keyword>
<keyword evidence="1" id="KW-0812">Transmembrane</keyword>
<proteinExistence type="predicted"/>
<dbReference type="OrthoDB" id="1658288at2759"/>
<dbReference type="EMBL" id="JAAMPI010000917">
    <property type="protein sequence ID" value="KAF4627747.1"/>
    <property type="molecule type" value="Genomic_DNA"/>
</dbReference>
<dbReference type="Pfam" id="PF11374">
    <property type="entry name" value="DUF3176"/>
    <property type="match status" value="1"/>
</dbReference>
<feature type="transmembrane region" description="Helical" evidence="1">
    <location>
        <begin position="1081"/>
        <end position="1107"/>
    </location>
</feature>
<dbReference type="Proteomes" id="UP000566819">
    <property type="component" value="Unassembled WGS sequence"/>
</dbReference>
<dbReference type="PANTHER" id="PTHR35394:SF5">
    <property type="entry name" value="DUF3176 DOMAIN-CONTAINING PROTEIN"/>
    <property type="match status" value="1"/>
</dbReference>
<dbReference type="Gene3D" id="1.25.40.10">
    <property type="entry name" value="Tetratricopeptide repeat domain"/>
    <property type="match status" value="3"/>
</dbReference>
<dbReference type="SUPFAM" id="SSF48452">
    <property type="entry name" value="TPR-like"/>
    <property type="match status" value="3"/>
</dbReference>
<feature type="transmembrane region" description="Helical" evidence="1">
    <location>
        <begin position="944"/>
        <end position="963"/>
    </location>
</feature>